<dbReference type="InterPro" id="IPR041827">
    <property type="entry name" value="CpdB_N"/>
</dbReference>
<evidence type="ECO:0000256" key="3">
    <source>
        <dbReference type="ARBA" id="ARBA00022729"/>
    </source>
</evidence>
<dbReference type="InterPro" id="IPR004843">
    <property type="entry name" value="Calcineurin-like_PHP"/>
</dbReference>
<dbReference type="Pfam" id="PF00149">
    <property type="entry name" value="Metallophos"/>
    <property type="match status" value="1"/>
</dbReference>
<dbReference type="GO" id="GO:0009166">
    <property type="term" value="P:nucleotide catabolic process"/>
    <property type="evidence" value="ECO:0007669"/>
    <property type="project" value="InterPro"/>
</dbReference>
<reference evidence="8 9" key="1">
    <citation type="submission" date="2019-05" db="EMBL/GenBank/DDBJ databases">
        <authorList>
            <person name="Pankratov T."/>
            <person name="Grouzdev D."/>
        </authorList>
    </citation>
    <scope>NUCLEOTIDE SEQUENCE [LARGE SCALE GENOMIC DNA]</scope>
    <source>
        <strain evidence="8 9">KEBCLARHB70R</strain>
    </source>
</reference>
<feature type="domain" description="Calcineurin-like phosphoesterase" evidence="6">
    <location>
        <begin position="50"/>
        <end position="284"/>
    </location>
</feature>
<evidence type="ECO:0000256" key="2">
    <source>
        <dbReference type="ARBA" id="ARBA00022723"/>
    </source>
</evidence>
<dbReference type="EMBL" id="VCDI01000005">
    <property type="protein sequence ID" value="TLU71851.1"/>
    <property type="molecule type" value="Genomic_DNA"/>
</dbReference>
<dbReference type="Gene3D" id="3.60.21.10">
    <property type="match status" value="1"/>
</dbReference>
<dbReference type="InterPro" id="IPR036907">
    <property type="entry name" value="5'-Nucleotdase_C_sf"/>
</dbReference>
<dbReference type="OrthoDB" id="5469761at2"/>
<evidence type="ECO:0000313" key="9">
    <source>
        <dbReference type="Proteomes" id="UP000305654"/>
    </source>
</evidence>
<dbReference type="Proteomes" id="UP000305654">
    <property type="component" value="Unassembled WGS sequence"/>
</dbReference>
<evidence type="ECO:0000256" key="1">
    <source>
        <dbReference type="ARBA" id="ARBA00006654"/>
    </source>
</evidence>
<comment type="caution">
    <text evidence="8">The sequence shown here is derived from an EMBL/GenBank/DDBJ whole genome shotgun (WGS) entry which is preliminary data.</text>
</comment>
<evidence type="ECO:0000313" key="8">
    <source>
        <dbReference type="EMBL" id="TLU71851.1"/>
    </source>
</evidence>
<comment type="similarity">
    <text evidence="1 5">Belongs to the 5'-nucleotidase family.</text>
</comment>
<sequence>MAPGLRQTGCSMSDKAVSRRAVVAGIGGLATWGARPGEGQAAPVATLPLRLLETSDLHMFVYDYDYYAARQDNTVGLSKVSTLIKTARDEARNSLLFDNGDIIQGNPLGDYMALAGHLKPADGHPMFRAMNLLGYDAATFGNHEFNFGLDFLHAALHSARFPFVCANIEMPDGRPFAAPTMVLVRHFTDTAGHSHALRIGVIGFVTPQIMIWDKGRLEGHIRTVDIVEAARRCVPELRRNADIVVALSHSGIGAGPWQGGEENASLHLAAVPGIDVIFTGHAHRVFPGPDYAGIPGIDAVRGTLGGKPAVMPGFWGSHLGVIDLTLEKYSNNEWSVADFEVEARPIYRRDGHRAIPLAADDPRVLAAASVEHQATLRWMEQPVGETTRPINTFFSLIGSDPSLSLVNAAQLWYARPLLQETRHGHLPVLSAASPFKAGGMGPDEFVDIPAGPLDMKDIASLYMFANTVCAVHCSGAELREWLERSATIFNRVDPSVNRPQGLVAHRIPTYMFDVISGVTYAIDLSQPERYGPDGKLVHPDAHRVVDLQYRDRPVDPAQEFVVVTNNYRADGGGGFPGTGADRIVLAAPDLNRDVIVRYVLAHHTITPAADAVWRFAPLSRPVMLAFNGNAATASHLGEHPGVTRLGDGVDGYTSYGLALG</sequence>
<dbReference type="GO" id="GO:0000166">
    <property type="term" value="F:nucleotide binding"/>
    <property type="evidence" value="ECO:0007669"/>
    <property type="project" value="UniProtKB-KW"/>
</dbReference>
<dbReference type="NCBIfam" id="NF006938">
    <property type="entry name" value="PRK09420.1"/>
    <property type="match status" value="1"/>
</dbReference>
<evidence type="ECO:0000259" key="7">
    <source>
        <dbReference type="Pfam" id="PF02872"/>
    </source>
</evidence>
<accession>A0A5R9J8A7</accession>
<keyword evidence="5" id="KW-0378">Hydrolase</keyword>
<keyword evidence="3" id="KW-0732">Signal</keyword>
<dbReference type="AlphaFoldDB" id="A0A5R9J8A7"/>
<dbReference type="InterPro" id="IPR029052">
    <property type="entry name" value="Metallo-depent_PP-like"/>
</dbReference>
<evidence type="ECO:0000256" key="4">
    <source>
        <dbReference type="ARBA" id="ARBA00022741"/>
    </source>
</evidence>
<keyword evidence="4 5" id="KW-0547">Nucleotide-binding</keyword>
<evidence type="ECO:0000256" key="5">
    <source>
        <dbReference type="RuleBase" id="RU362119"/>
    </source>
</evidence>
<gene>
    <name evidence="8" type="ORF">FE263_15470</name>
</gene>
<keyword evidence="2" id="KW-0479">Metal-binding</keyword>
<dbReference type="Pfam" id="PF02872">
    <property type="entry name" value="5_nucleotid_C"/>
    <property type="match status" value="1"/>
</dbReference>
<evidence type="ECO:0000259" key="6">
    <source>
        <dbReference type="Pfam" id="PF00149"/>
    </source>
</evidence>
<proteinExistence type="inferred from homology"/>
<dbReference type="GO" id="GO:0046872">
    <property type="term" value="F:metal ion binding"/>
    <property type="evidence" value="ECO:0007669"/>
    <property type="project" value="UniProtKB-KW"/>
</dbReference>
<dbReference type="PANTHER" id="PTHR11575:SF6">
    <property type="entry name" value="2',3'-CYCLIC-NUCLEOTIDE 2'-PHOSPHODIESTERASE_3'-NUCLEOTIDASE"/>
    <property type="match status" value="1"/>
</dbReference>
<dbReference type="SUPFAM" id="SSF56300">
    <property type="entry name" value="Metallo-dependent phosphatases"/>
    <property type="match status" value="1"/>
</dbReference>
<dbReference type="SUPFAM" id="SSF55816">
    <property type="entry name" value="5'-nucleotidase (syn. UDP-sugar hydrolase), C-terminal domain"/>
    <property type="match status" value="1"/>
</dbReference>
<dbReference type="PANTHER" id="PTHR11575">
    <property type="entry name" value="5'-NUCLEOTIDASE-RELATED"/>
    <property type="match status" value="1"/>
</dbReference>
<dbReference type="InterPro" id="IPR008334">
    <property type="entry name" value="5'-Nucleotdase_C"/>
</dbReference>
<dbReference type="GO" id="GO:0016787">
    <property type="term" value="F:hydrolase activity"/>
    <property type="evidence" value="ECO:0007669"/>
    <property type="project" value="UniProtKB-KW"/>
</dbReference>
<dbReference type="PRINTS" id="PR01607">
    <property type="entry name" value="APYRASEFAMLY"/>
</dbReference>
<dbReference type="CDD" id="cd07410">
    <property type="entry name" value="MPP_CpdB_N"/>
    <property type="match status" value="1"/>
</dbReference>
<name>A0A5R9J8A7_9PROT</name>
<dbReference type="InterPro" id="IPR006179">
    <property type="entry name" value="5_nucleotidase/apyrase"/>
</dbReference>
<keyword evidence="9" id="KW-1185">Reference proteome</keyword>
<organism evidence="8 9">
    <name type="scientific">Lichenicoccus roseus</name>
    <dbReference type="NCBI Taxonomy" id="2683649"/>
    <lineage>
        <taxon>Bacteria</taxon>
        <taxon>Pseudomonadati</taxon>
        <taxon>Pseudomonadota</taxon>
        <taxon>Alphaproteobacteria</taxon>
        <taxon>Acetobacterales</taxon>
        <taxon>Acetobacteraceae</taxon>
        <taxon>Lichenicoccus</taxon>
    </lineage>
</organism>
<feature type="domain" description="5'-Nucleotidase C-terminal" evidence="7">
    <location>
        <begin position="384"/>
        <end position="576"/>
    </location>
</feature>
<dbReference type="Gene3D" id="3.90.780.10">
    <property type="entry name" value="5'-Nucleotidase, C-terminal domain"/>
    <property type="match status" value="1"/>
</dbReference>
<dbReference type="GO" id="GO:0030288">
    <property type="term" value="C:outer membrane-bounded periplasmic space"/>
    <property type="evidence" value="ECO:0007669"/>
    <property type="project" value="TreeGrafter"/>
</dbReference>
<protein>
    <submittedName>
        <fullName evidence="8">Bifunctional 2',3'-cyclic-nucleotide 2'-phosphodiesterase/3'-nucleotidase</fullName>
    </submittedName>
</protein>